<feature type="transmembrane region" description="Helical" evidence="1">
    <location>
        <begin position="53"/>
        <end position="72"/>
    </location>
</feature>
<dbReference type="PATRIC" id="fig|1515334.3.peg.5400"/>
<evidence type="ECO:0000313" key="2">
    <source>
        <dbReference type="EMBL" id="KHQ50056.1"/>
    </source>
</evidence>
<feature type="transmembrane region" description="Helical" evidence="1">
    <location>
        <begin position="107"/>
        <end position="130"/>
    </location>
</feature>
<feature type="transmembrane region" description="Helical" evidence="1">
    <location>
        <begin position="335"/>
        <end position="352"/>
    </location>
</feature>
<feature type="transmembrane region" description="Helical" evidence="1">
    <location>
        <begin position="275"/>
        <end position="295"/>
    </location>
</feature>
<dbReference type="EMBL" id="JSUQ01000032">
    <property type="protein sequence ID" value="KHQ50056.1"/>
    <property type="molecule type" value="Genomic_DNA"/>
</dbReference>
<dbReference type="Proteomes" id="UP000030960">
    <property type="component" value="Unassembled WGS sequence"/>
</dbReference>
<keyword evidence="1" id="KW-0812">Transmembrane</keyword>
<organism evidence="2 3">
    <name type="scientific">Mameliella alba</name>
    <dbReference type="NCBI Taxonomy" id="561184"/>
    <lineage>
        <taxon>Bacteria</taxon>
        <taxon>Pseudomonadati</taxon>
        <taxon>Pseudomonadota</taxon>
        <taxon>Alphaproteobacteria</taxon>
        <taxon>Rhodobacterales</taxon>
        <taxon>Roseobacteraceae</taxon>
        <taxon>Mameliella</taxon>
    </lineage>
</organism>
<evidence type="ECO:0000256" key="1">
    <source>
        <dbReference type="SAM" id="Phobius"/>
    </source>
</evidence>
<evidence type="ECO:0000313" key="3">
    <source>
        <dbReference type="Proteomes" id="UP000030960"/>
    </source>
</evidence>
<feature type="transmembrane region" description="Helical" evidence="1">
    <location>
        <begin position="12"/>
        <end position="33"/>
    </location>
</feature>
<feature type="transmembrane region" description="Helical" evidence="1">
    <location>
        <begin position="217"/>
        <end position="235"/>
    </location>
</feature>
<protein>
    <submittedName>
        <fullName evidence="2">Putative membrane protein</fullName>
    </submittedName>
</protein>
<keyword evidence="1" id="KW-0472">Membrane</keyword>
<keyword evidence="1" id="KW-1133">Transmembrane helix</keyword>
<keyword evidence="3" id="KW-1185">Reference proteome</keyword>
<feature type="transmembrane region" description="Helical" evidence="1">
    <location>
        <begin position="172"/>
        <end position="196"/>
    </location>
</feature>
<dbReference type="AlphaFoldDB" id="A0A0B3S0H0"/>
<comment type="caution">
    <text evidence="2">The sequence shown here is derived from an EMBL/GenBank/DDBJ whole genome shotgun (WGS) entry which is preliminary data.</text>
</comment>
<proteinExistence type="predicted"/>
<accession>A0A0B3S0H0</accession>
<reference evidence="2 3" key="1">
    <citation type="submission" date="2014-10" db="EMBL/GenBank/DDBJ databases">
        <title>Genome sequence of Ponticoccus sp. strain UMTAT08 isolated from clonal culture of toxic dinoflagellate Alexandrium tamiyavanichii.</title>
        <authorList>
            <person name="Gan H.Y."/>
            <person name="Muhd D.-D."/>
            <person name="Mohd Noor M.E."/>
            <person name="Yeong Y.S."/>
            <person name="Usup G."/>
        </authorList>
    </citation>
    <scope>NUCLEOTIDE SEQUENCE [LARGE SCALE GENOMIC DNA]</scope>
    <source>
        <strain evidence="2 3">UMTAT08</strain>
    </source>
</reference>
<name>A0A0B3S0H0_9RHOB</name>
<sequence length="384" mass="41801">MFDGRNTLNLPIVIWAGSALLAILAYAVGTHSITFSPVPGLDKQVGLLWAPSWTVDRIVFVALFLFIVSETLHSWKTEWRAKFADDGGEQSRDASWLRRMDDAAPMCWLILGACLLVVFLGQWLGVYWLVLAKGVTGNAMIDWILVAIERPDVVTVSEAVIVSGLANLYSCFVYWAFFSGLVLLHAMAGAFQYAAGSCDADRAALQVTNMFDIGGKLMGAIFCCTVFGILSASSIKLNAVYLISDGENILAWLLGDALAALGATHNEWGWLERTAWPYVTSFFVIFVTCFVFFACQARIRSGLKKVNSLAGNIEPGERSRAEGLMKQAQVSWQKMSGVVGLLTVNFALLGTFTGFSMLLLLSISVGVASCIWWAGSAETRVGEI</sequence>
<gene>
    <name evidence="2" type="ORF">OA50_05393</name>
</gene>